<dbReference type="GO" id="GO:0008270">
    <property type="term" value="F:zinc ion binding"/>
    <property type="evidence" value="ECO:0007669"/>
    <property type="project" value="UniProtKB-KW"/>
</dbReference>
<evidence type="ECO:0000256" key="1">
    <source>
        <dbReference type="PROSITE-ProRule" id="PRU00042"/>
    </source>
</evidence>
<keyword evidence="2" id="KW-0175">Coiled coil</keyword>
<keyword evidence="1" id="KW-0863">Zinc-finger</keyword>
<sequence length="376" mass="44210">MLYVCEKCEYTTSNKGNYYKHKKSIGHILKSTIVDNFEGIPQGIPQNLLNSPQLSSKNPPSNTNKIVTSIEKEKSNKKKNISIKEYKCIYCDKEYSRSDNLNRHMKYCLDKENKYKLLEDQFEKYKMNKENEVIIKEETNKLKTEVEILREKIKTMEEQKEQYKEHIETLKNENKFQKQLIESAGGIIKKSMNTMSYLLLNYNTAPQLKSLPDYSIITKNTETLINDLIFYHKKGTFEKYIGDFIIKQYKRDDPKLQSLWSSDIDRLNYFIRELNQNKSDKQVTTDLEKIKLNWTIDKKGIKVQQSIIDPLLEYINQISIKYIREKNDIIPELSASEATKLVSNMQEIGNVSCGIKDKSISENINKYIAPFFYLNK</sequence>
<gene>
    <name evidence="4" type="ORF">Catovirus_2_139</name>
</gene>
<name>A0A1V0SBU1_9VIRU</name>
<reference evidence="4" key="1">
    <citation type="journal article" date="2017" name="Science">
        <title>Giant viruses with an expanded complement of translation system components.</title>
        <authorList>
            <person name="Schulz F."/>
            <person name="Yutin N."/>
            <person name="Ivanova N.N."/>
            <person name="Ortega D.R."/>
            <person name="Lee T.K."/>
            <person name="Vierheilig J."/>
            <person name="Daims H."/>
            <person name="Horn M."/>
            <person name="Wagner M."/>
            <person name="Jensen G.J."/>
            <person name="Kyrpides N.C."/>
            <person name="Koonin E.V."/>
            <person name="Woyke T."/>
        </authorList>
    </citation>
    <scope>NUCLEOTIDE SEQUENCE</scope>
    <source>
        <strain evidence="4">CTV1</strain>
    </source>
</reference>
<evidence type="ECO:0000256" key="2">
    <source>
        <dbReference type="SAM" id="Coils"/>
    </source>
</evidence>
<dbReference type="InterPro" id="IPR013087">
    <property type="entry name" value="Znf_C2H2_type"/>
</dbReference>
<protein>
    <submittedName>
        <fullName evidence="4">C2H2-type zinc finger</fullName>
    </submittedName>
</protein>
<feature type="coiled-coil region" evidence="2">
    <location>
        <begin position="108"/>
        <end position="180"/>
    </location>
</feature>
<dbReference type="SMART" id="SM00355">
    <property type="entry name" value="ZnF_C2H2"/>
    <property type="match status" value="2"/>
</dbReference>
<dbReference type="PROSITE" id="PS50157">
    <property type="entry name" value="ZINC_FINGER_C2H2_2"/>
    <property type="match status" value="1"/>
</dbReference>
<dbReference type="Gene3D" id="3.30.160.60">
    <property type="entry name" value="Classic Zinc Finger"/>
    <property type="match status" value="1"/>
</dbReference>
<proteinExistence type="predicted"/>
<dbReference type="SUPFAM" id="SSF57667">
    <property type="entry name" value="beta-beta-alpha zinc fingers"/>
    <property type="match status" value="1"/>
</dbReference>
<keyword evidence="1" id="KW-0862">Zinc</keyword>
<dbReference type="EMBL" id="KY684084">
    <property type="protein sequence ID" value="ARF09190.1"/>
    <property type="molecule type" value="Genomic_DNA"/>
</dbReference>
<evidence type="ECO:0000313" key="4">
    <source>
        <dbReference type="EMBL" id="ARF09190.1"/>
    </source>
</evidence>
<dbReference type="InterPro" id="IPR036236">
    <property type="entry name" value="Znf_C2H2_sf"/>
</dbReference>
<keyword evidence="1" id="KW-0479">Metal-binding</keyword>
<evidence type="ECO:0000259" key="3">
    <source>
        <dbReference type="PROSITE" id="PS50157"/>
    </source>
</evidence>
<feature type="domain" description="C2H2-type" evidence="3">
    <location>
        <begin position="86"/>
        <end position="115"/>
    </location>
</feature>
<accession>A0A1V0SBU1</accession>
<dbReference type="Pfam" id="PF00096">
    <property type="entry name" value="zf-C2H2"/>
    <property type="match status" value="1"/>
</dbReference>
<organism evidence="4">
    <name type="scientific">Catovirus CTV1</name>
    <dbReference type="NCBI Taxonomy" id="1977631"/>
    <lineage>
        <taxon>Viruses</taxon>
        <taxon>Varidnaviria</taxon>
        <taxon>Bamfordvirae</taxon>
        <taxon>Nucleocytoviricota</taxon>
        <taxon>Megaviricetes</taxon>
        <taxon>Imitervirales</taxon>
        <taxon>Mimiviridae</taxon>
        <taxon>Klosneuvirinae</taxon>
        <taxon>Catovirus</taxon>
    </lineage>
</organism>